<dbReference type="AlphaFoldDB" id="A0AAF0AIE7"/>
<evidence type="ECO:0000313" key="3">
    <source>
        <dbReference type="Proteomes" id="UP001212189"/>
    </source>
</evidence>
<reference evidence="2 3" key="1">
    <citation type="submission" date="2022-12" db="EMBL/GenBank/DDBJ databases">
        <title>Coexistence and Characterization of a Novel Tigecycline Resistance gene tet(X) variant and blaNDM-1 in a Pseudomonas caeni Isolate of Chicken Origin.</title>
        <authorList>
            <person name="Lu X."/>
            <person name="Zhang L."/>
            <person name="Li R."/>
            <person name="Wang Z."/>
        </authorList>
    </citation>
    <scope>NUCLEOTIDE SEQUENCE [LARGE SCALE GENOMIC DNA]</scope>
    <source>
        <strain evidence="2 3">CE14</strain>
    </source>
</reference>
<keyword evidence="3" id="KW-1185">Reference proteome</keyword>
<dbReference type="SMART" id="SM00530">
    <property type="entry name" value="HTH_XRE"/>
    <property type="match status" value="1"/>
</dbReference>
<gene>
    <name evidence="2" type="ORF">O6P33_11315</name>
</gene>
<evidence type="ECO:0000259" key="1">
    <source>
        <dbReference type="PROSITE" id="PS50943"/>
    </source>
</evidence>
<dbReference type="Proteomes" id="UP001212189">
    <property type="component" value="Chromosome"/>
</dbReference>
<evidence type="ECO:0000313" key="2">
    <source>
        <dbReference type="EMBL" id="WBE24939.1"/>
    </source>
</evidence>
<accession>A0AAF0AIE7</accession>
<name>A0AAF0AIE7_9GAMM</name>
<dbReference type="InterPro" id="IPR010982">
    <property type="entry name" value="Lambda_DNA-bd_dom_sf"/>
</dbReference>
<dbReference type="GO" id="GO:0003677">
    <property type="term" value="F:DNA binding"/>
    <property type="evidence" value="ECO:0007669"/>
    <property type="project" value="InterPro"/>
</dbReference>
<sequence length="103" mass="11577">MNVQVIARDGKPEYAVLPWEQYMQLLKDAGRDQPSSVKEQPLASLRELKALREQAGLALEDVAREAGISAHYLQMIESGEREVSDVLKRTLARALKVSGWQDE</sequence>
<organism evidence="2 3">
    <name type="scientific">Denitrificimonas caeni</name>
    <dbReference type="NCBI Taxonomy" id="521720"/>
    <lineage>
        <taxon>Bacteria</taxon>
        <taxon>Pseudomonadati</taxon>
        <taxon>Pseudomonadota</taxon>
        <taxon>Gammaproteobacteria</taxon>
        <taxon>Pseudomonadales</taxon>
        <taxon>Pseudomonadaceae</taxon>
        <taxon>Denitrificimonas</taxon>
    </lineage>
</organism>
<dbReference type="PROSITE" id="PS50943">
    <property type="entry name" value="HTH_CROC1"/>
    <property type="match status" value="1"/>
</dbReference>
<protein>
    <submittedName>
        <fullName evidence="2">Helix-turn-helix transcriptional regulator</fullName>
    </submittedName>
</protein>
<proteinExistence type="predicted"/>
<dbReference type="CDD" id="cd00093">
    <property type="entry name" value="HTH_XRE"/>
    <property type="match status" value="1"/>
</dbReference>
<dbReference type="RefSeq" id="WP_269817882.1">
    <property type="nucleotide sequence ID" value="NZ_CP114976.1"/>
</dbReference>
<dbReference type="KEGG" id="dce:O6P33_11315"/>
<dbReference type="Pfam" id="PF13560">
    <property type="entry name" value="HTH_31"/>
    <property type="match status" value="1"/>
</dbReference>
<dbReference type="SUPFAM" id="SSF47413">
    <property type="entry name" value="lambda repressor-like DNA-binding domains"/>
    <property type="match status" value="1"/>
</dbReference>
<dbReference type="EMBL" id="CP114976">
    <property type="protein sequence ID" value="WBE24939.1"/>
    <property type="molecule type" value="Genomic_DNA"/>
</dbReference>
<dbReference type="InterPro" id="IPR001387">
    <property type="entry name" value="Cro/C1-type_HTH"/>
</dbReference>
<feature type="domain" description="HTH cro/C1-type" evidence="1">
    <location>
        <begin position="48"/>
        <end position="101"/>
    </location>
</feature>
<dbReference type="Gene3D" id="1.10.260.40">
    <property type="entry name" value="lambda repressor-like DNA-binding domains"/>
    <property type="match status" value="1"/>
</dbReference>